<evidence type="ECO:0000313" key="3">
    <source>
        <dbReference type="Proteomes" id="UP000834458"/>
    </source>
</evidence>
<dbReference type="Pfam" id="PF11142">
    <property type="entry name" value="DUF2917"/>
    <property type="match status" value="1"/>
</dbReference>
<comment type="caution">
    <text evidence="2">The sequence shown here is derived from an EMBL/GenBank/DDBJ whole genome shotgun (WGS) entry which is preliminary data.</text>
</comment>
<proteinExistence type="predicted"/>
<dbReference type="EMBL" id="CAHPSC010000051">
    <property type="protein sequence ID" value="CAB5703650.1"/>
    <property type="molecule type" value="Genomic_DNA"/>
</dbReference>
<evidence type="ECO:0000313" key="2">
    <source>
        <dbReference type="EMBL" id="CAB5703650.1"/>
    </source>
</evidence>
<feature type="region of interest" description="Disordered" evidence="1">
    <location>
        <begin position="1"/>
        <end position="23"/>
    </location>
</feature>
<dbReference type="RefSeq" id="WP_234687602.1">
    <property type="nucleotide sequence ID" value="NZ_CAIIUE010000001.1"/>
</dbReference>
<dbReference type="AlphaFoldDB" id="A0AA35D9R2"/>
<protein>
    <submittedName>
        <fullName evidence="2">Protein of uncharacterized function (DUF2917)</fullName>
    </submittedName>
</protein>
<dbReference type="Proteomes" id="UP000834458">
    <property type="component" value="Unassembled WGS sequence"/>
</dbReference>
<accession>A0AA35D9R2</accession>
<organism evidence="2 3">
    <name type="scientific">Comamonas aquatica</name>
    <dbReference type="NCBI Taxonomy" id="225991"/>
    <lineage>
        <taxon>Bacteria</taxon>
        <taxon>Pseudomonadati</taxon>
        <taxon>Pseudomonadota</taxon>
        <taxon>Betaproteobacteria</taxon>
        <taxon>Burkholderiales</taxon>
        <taxon>Comamonadaceae</taxon>
        <taxon>Comamonas</taxon>
    </lineage>
</organism>
<dbReference type="InterPro" id="IPR021317">
    <property type="entry name" value="DUF2917"/>
</dbReference>
<sequence>MAPAGAGNGGLGPEPCTPAPPWKPLPLQAAGTVQALRIPKGRMAVLECQQGRLWLTQQDLLNDRFAEAGQRLYCPGPARLYLGAQGQAPALVRWVLLPPGSGTPT</sequence>
<name>A0AA35D9R2_9BURK</name>
<reference evidence="2" key="1">
    <citation type="submission" date="2020-05" db="EMBL/GenBank/DDBJ databases">
        <authorList>
            <person name="Delgado-Blas J."/>
        </authorList>
    </citation>
    <scope>NUCLEOTIDE SEQUENCE</scope>
    <source>
        <strain evidence="2">BB1454</strain>
    </source>
</reference>
<evidence type="ECO:0000256" key="1">
    <source>
        <dbReference type="SAM" id="MobiDB-lite"/>
    </source>
</evidence>
<feature type="compositionally biased region" description="Gly residues" evidence="1">
    <location>
        <begin position="1"/>
        <end position="12"/>
    </location>
</feature>
<gene>
    <name evidence="2" type="ORF">GHA_02985</name>
</gene>